<proteinExistence type="predicted"/>
<keyword evidence="1" id="KW-0238">DNA-binding</keyword>
<dbReference type="KEGG" id="sari:H5J25_11725"/>
<feature type="compositionally biased region" description="Basic and acidic residues" evidence="2">
    <location>
        <begin position="124"/>
        <end position="153"/>
    </location>
</feature>
<protein>
    <submittedName>
        <fullName evidence="4">MerR family transcriptional regulator</fullName>
    </submittedName>
</protein>
<dbReference type="GO" id="GO:0003700">
    <property type="term" value="F:DNA-binding transcription factor activity"/>
    <property type="evidence" value="ECO:0007669"/>
    <property type="project" value="InterPro"/>
</dbReference>
<dbReference type="PANTHER" id="PTHR30204">
    <property type="entry name" value="REDOX-CYCLING DRUG-SENSING TRANSCRIPTIONAL ACTIVATOR SOXR"/>
    <property type="match status" value="1"/>
</dbReference>
<reference evidence="5" key="1">
    <citation type="submission" date="2020-09" db="EMBL/GenBank/DDBJ databases">
        <title>Sphingomonas sp., a new species isolated from pork steak.</title>
        <authorList>
            <person name="Heidler von Heilborn D."/>
        </authorList>
    </citation>
    <scope>NUCLEOTIDE SEQUENCE [LARGE SCALE GENOMIC DNA]</scope>
</reference>
<evidence type="ECO:0000313" key="5">
    <source>
        <dbReference type="Proteomes" id="UP000595894"/>
    </source>
</evidence>
<evidence type="ECO:0000313" key="4">
    <source>
        <dbReference type="EMBL" id="QQV76187.1"/>
    </source>
</evidence>
<keyword evidence="5" id="KW-1185">Reference proteome</keyword>
<dbReference type="Proteomes" id="UP000595894">
    <property type="component" value="Chromosome"/>
</dbReference>
<dbReference type="CDD" id="cd01109">
    <property type="entry name" value="HTH_YyaN"/>
    <property type="match status" value="1"/>
</dbReference>
<dbReference type="PRINTS" id="PR00040">
    <property type="entry name" value="HTHMERR"/>
</dbReference>
<sequence>MKISDFAAHSGLTPDTVRYYERIGLLPRSVRDAGGRRSYGMADIGWASFLRKLQAMGMPMRDRLKYSRLRTEGPATTVARREMLEAHRAGLAARVAELTGLITALDDKIDLYRTMETAIGGQNDDYRPPSDDDSGDRAALEHDTLDTGADHAG</sequence>
<dbReference type="GO" id="GO:0003677">
    <property type="term" value="F:DNA binding"/>
    <property type="evidence" value="ECO:0007669"/>
    <property type="project" value="UniProtKB-KW"/>
</dbReference>
<organism evidence="4 5">
    <name type="scientific">Sphingomonas aliaeris</name>
    <dbReference type="NCBI Taxonomy" id="2759526"/>
    <lineage>
        <taxon>Bacteria</taxon>
        <taxon>Pseudomonadati</taxon>
        <taxon>Pseudomonadota</taxon>
        <taxon>Alphaproteobacteria</taxon>
        <taxon>Sphingomonadales</taxon>
        <taxon>Sphingomonadaceae</taxon>
        <taxon>Sphingomonas</taxon>
    </lineage>
</organism>
<dbReference type="EMBL" id="CP061035">
    <property type="protein sequence ID" value="QQV76187.1"/>
    <property type="molecule type" value="Genomic_DNA"/>
</dbReference>
<dbReference type="RefSeq" id="WP_202091175.1">
    <property type="nucleotide sequence ID" value="NZ_CP061035.1"/>
</dbReference>
<dbReference type="InterPro" id="IPR047057">
    <property type="entry name" value="MerR_fam"/>
</dbReference>
<dbReference type="InterPro" id="IPR000551">
    <property type="entry name" value="MerR-type_HTH_dom"/>
</dbReference>
<dbReference type="InterPro" id="IPR009061">
    <property type="entry name" value="DNA-bd_dom_put_sf"/>
</dbReference>
<gene>
    <name evidence="4" type="ORF">H5J25_11725</name>
</gene>
<dbReference type="SUPFAM" id="SSF46955">
    <property type="entry name" value="Putative DNA-binding domain"/>
    <property type="match status" value="1"/>
</dbReference>
<dbReference type="PROSITE" id="PS00552">
    <property type="entry name" value="HTH_MERR_1"/>
    <property type="match status" value="1"/>
</dbReference>
<dbReference type="PROSITE" id="PS50937">
    <property type="entry name" value="HTH_MERR_2"/>
    <property type="match status" value="1"/>
</dbReference>
<evidence type="ECO:0000256" key="2">
    <source>
        <dbReference type="SAM" id="MobiDB-lite"/>
    </source>
</evidence>
<dbReference type="AlphaFoldDB" id="A0A974NSL1"/>
<accession>A0A974NSL1</accession>
<evidence type="ECO:0000259" key="3">
    <source>
        <dbReference type="PROSITE" id="PS50937"/>
    </source>
</evidence>
<evidence type="ECO:0000256" key="1">
    <source>
        <dbReference type="ARBA" id="ARBA00023125"/>
    </source>
</evidence>
<feature type="region of interest" description="Disordered" evidence="2">
    <location>
        <begin position="120"/>
        <end position="153"/>
    </location>
</feature>
<feature type="domain" description="HTH merR-type" evidence="3">
    <location>
        <begin position="1"/>
        <end position="60"/>
    </location>
</feature>
<dbReference type="PANTHER" id="PTHR30204:SF98">
    <property type="entry name" value="HTH-TYPE TRANSCRIPTIONAL REGULATOR ADHR"/>
    <property type="match status" value="1"/>
</dbReference>
<dbReference type="Gene3D" id="1.10.1660.10">
    <property type="match status" value="1"/>
</dbReference>
<name>A0A974NSL1_9SPHN</name>
<dbReference type="Pfam" id="PF00376">
    <property type="entry name" value="MerR"/>
    <property type="match status" value="1"/>
</dbReference>
<dbReference type="SMART" id="SM00422">
    <property type="entry name" value="HTH_MERR"/>
    <property type="match status" value="1"/>
</dbReference>